<dbReference type="Pfam" id="PF00092">
    <property type="entry name" value="VWA"/>
    <property type="match status" value="1"/>
</dbReference>
<reference evidence="3" key="1">
    <citation type="submission" date="2016-10" db="EMBL/GenBank/DDBJ databases">
        <title>Sequence of Gallionella enrichment culture.</title>
        <authorList>
            <person name="Poehlein A."/>
            <person name="Muehling M."/>
            <person name="Daniel R."/>
        </authorList>
    </citation>
    <scope>NUCLEOTIDE SEQUENCE</scope>
</reference>
<dbReference type="CDD" id="cd01454">
    <property type="entry name" value="vWA_norD_type"/>
    <property type="match status" value="1"/>
</dbReference>
<feature type="domain" description="VWFA" evidence="2">
    <location>
        <begin position="429"/>
        <end position="610"/>
    </location>
</feature>
<organism evidence="3">
    <name type="scientific">mine drainage metagenome</name>
    <dbReference type="NCBI Taxonomy" id="410659"/>
    <lineage>
        <taxon>unclassified sequences</taxon>
        <taxon>metagenomes</taxon>
        <taxon>ecological metagenomes</taxon>
    </lineage>
</organism>
<dbReference type="AlphaFoldDB" id="A0A1J5S2Y7"/>
<comment type="caution">
    <text evidence="3">The sequence shown here is derived from an EMBL/GenBank/DDBJ whole genome shotgun (WGS) entry which is preliminary data.</text>
</comment>
<evidence type="ECO:0000313" key="3">
    <source>
        <dbReference type="EMBL" id="OIQ98604.1"/>
    </source>
</evidence>
<dbReference type="Gene3D" id="3.40.50.410">
    <property type="entry name" value="von Willebrand factor, type A domain"/>
    <property type="match status" value="1"/>
</dbReference>
<dbReference type="InterPro" id="IPR051928">
    <property type="entry name" value="NorD/CobT"/>
</dbReference>
<gene>
    <name evidence="3" type="ORF">GALL_194290</name>
</gene>
<dbReference type="SUPFAM" id="SSF53300">
    <property type="entry name" value="vWA-like"/>
    <property type="match status" value="1"/>
</dbReference>
<feature type="region of interest" description="Disordered" evidence="1">
    <location>
        <begin position="196"/>
        <end position="244"/>
    </location>
</feature>
<dbReference type="InterPro" id="IPR036465">
    <property type="entry name" value="vWFA_dom_sf"/>
</dbReference>
<protein>
    <submittedName>
        <fullName evidence="3">von Willebrand factor type A domain protein</fullName>
    </submittedName>
</protein>
<evidence type="ECO:0000259" key="2">
    <source>
        <dbReference type="PROSITE" id="PS50234"/>
    </source>
</evidence>
<accession>A0A1J5S2Y7</accession>
<sequence>MEEYVGELWHKLVTRAASQQHAEAAVRLNDISKTAAIFFRALGGDPGLNLSAAPATRHGARRSWMQRLATSGERVELSWRDGETLRLPEQISLFAERRLNHDLYLWLVALSATDVDENLPWIVRNQTATCTTLERFPGLLPRYHRLVNALLPLRTPPNSLPSAEAAQENAIRQALEQPGSVHTLPPSKIPFQPVAMWAHPSPPVSQSNKGATGNGAPERESSDNTNTAKSRRKHAAERTDMPDGKNGFLMMFRAESLFSWTEYINVNRPQDEEDDIESASLAAEDMDSMTVARDSETSAAKLRFDLDLPPAGEDDAPLGEGISLPEWDYKKQIMQPDYCRLQVVVSPQAEPCELPTQLRRTARRLRSQFQALAPTRTWLKGQQDGEEIDLDAWVRQEADLLSGMHVDSHGMYRAQVNQQRDLACLLLADLSLSTDAYASDHARVIDVIRDSLFLFSEALSATGDRFAMYGFSSLKRGNVRFNRLKSFDDPYDGLARGRIQAIKPGYYTRMGAAIRQASTLLVAQPQRQRLLLLLTDGKPNDLDRYEGRYGIEDTRMALREARQQGLQPFCVTIDSEANEYLPHLFGVGGYAVIRKPEDLPKELPLLYAQMTR</sequence>
<name>A0A1J5S2Y7_9ZZZZ</name>
<proteinExistence type="predicted"/>
<dbReference type="PANTHER" id="PTHR41248">
    <property type="entry name" value="NORD PROTEIN"/>
    <property type="match status" value="1"/>
</dbReference>
<evidence type="ECO:0000256" key="1">
    <source>
        <dbReference type="SAM" id="MobiDB-lite"/>
    </source>
</evidence>
<dbReference type="PROSITE" id="PS50234">
    <property type="entry name" value="VWFA"/>
    <property type="match status" value="1"/>
</dbReference>
<dbReference type="InterPro" id="IPR002035">
    <property type="entry name" value="VWF_A"/>
</dbReference>
<dbReference type="PANTHER" id="PTHR41248:SF1">
    <property type="entry name" value="NORD PROTEIN"/>
    <property type="match status" value="1"/>
</dbReference>
<dbReference type="EMBL" id="MLJW01000117">
    <property type="protein sequence ID" value="OIQ98604.1"/>
    <property type="molecule type" value="Genomic_DNA"/>
</dbReference>
<dbReference type="SMART" id="SM00327">
    <property type="entry name" value="VWA"/>
    <property type="match status" value="1"/>
</dbReference>